<evidence type="ECO:0000313" key="3">
    <source>
        <dbReference type="Proteomes" id="UP001396334"/>
    </source>
</evidence>
<feature type="region of interest" description="Disordered" evidence="1">
    <location>
        <begin position="42"/>
        <end position="71"/>
    </location>
</feature>
<evidence type="ECO:0008006" key="4">
    <source>
        <dbReference type="Google" id="ProtNLM"/>
    </source>
</evidence>
<feature type="compositionally biased region" description="Low complexity" evidence="1">
    <location>
        <begin position="53"/>
        <end position="70"/>
    </location>
</feature>
<evidence type="ECO:0000256" key="1">
    <source>
        <dbReference type="SAM" id="MobiDB-lite"/>
    </source>
</evidence>
<dbReference type="Proteomes" id="UP001396334">
    <property type="component" value="Unassembled WGS sequence"/>
</dbReference>
<organism evidence="2 3">
    <name type="scientific">Hibiscus sabdariffa</name>
    <name type="common">roselle</name>
    <dbReference type="NCBI Taxonomy" id="183260"/>
    <lineage>
        <taxon>Eukaryota</taxon>
        <taxon>Viridiplantae</taxon>
        <taxon>Streptophyta</taxon>
        <taxon>Embryophyta</taxon>
        <taxon>Tracheophyta</taxon>
        <taxon>Spermatophyta</taxon>
        <taxon>Magnoliopsida</taxon>
        <taxon>eudicotyledons</taxon>
        <taxon>Gunneridae</taxon>
        <taxon>Pentapetalae</taxon>
        <taxon>rosids</taxon>
        <taxon>malvids</taxon>
        <taxon>Malvales</taxon>
        <taxon>Malvaceae</taxon>
        <taxon>Malvoideae</taxon>
        <taxon>Hibiscus</taxon>
    </lineage>
</organism>
<proteinExistence type="predicted"/>
<dbReference type="EMBL" id="JBBPBN010000642">
    <property type="protein sequence ID" value="KAK8483563.1"/>
    <property type="molecule type" value="Genomic_DNA"/>
</dbReference>
<evidence type="ECO:0000313" key="2">
    <source>
        <dbReference type="EMBL" id="KAK8483563.1"/>
    </source>
</evidence>
<reference evidence="2 3" key="1">
    <citation type="journal article" date="2024" name="G3 (Bethesda)">
        <title>Genome assembly of Hibiscus sabdariffa L. provides insights into metabolisms of medicinal natural products.</title>
        <authorList>
            <person name="Kim T."/>
        </authorList>
    </citation>
    <scope>NUCLEOTIDE SEQUENCE [LARGE SCALE GENOMIC DNA]</scope>
    <source>
        <strain evidence="2">TK-2024</strain>
        <tissue evidence="2">Old leaves</tissue>
    </source>
</reference>
<accession>A0ABR1ZS86</accession>
<keyword evidence="3" id="KW-1185">Reference proteome</keyword>
<protein>
    <recommendedName>
        <fullName evidence="4">CCHC-type domain-containing protein</fullName>
    </recommendedName>
</protein>
<name>A0ABR1ZS86_9ROSI</name>
<sequence length="310" mass="33540">MVDLNAPLVPCVGIDGFVQKLEYKGLQHICYGCGVYKHAKDSCPKTNPKRASKGVVNGSSSSSNAISTTSKEPEELFGPWMTVDNHRRHSGNKMMGDRNKSLTIAMAEGSRFAALESDVTEIIPIVVADTMAPSPTKVLADAAYLASIPPRKSKASSSVDTQSKVLPMVLGQPIVLVKHHPSKSNVDHRAVTLLEHEHGKEVSGVDGLGKNRGFKVRNAKENSKPRLLICKPSPAKIISRLVLSDWVDNVQAQLNFIVMHKELKPAGTSKVVINHDGLLEVQPSIPVMHREDGVTVVPSLVNDGREVVSD</sequence>
<comment type="caution">
    <text evidence="2">The sequence shown here is derived from an EMBL/GenBank/DDBJ whole genome shotgun (WGS) entry which is preliminary data.</text>
</comment>
<gene>
    <name evidence="2" type="ORF">V6N11_028153</name>
</gene>